<evidence type="ECO:0000313" key="1">
    <source>
        <dbReference type="WBParaSite" id="SSLN_0000200201-mRNA-1"/>
    </source>
</evidence>
<proteinExistence type="predicted"/>
<name>A0A183SCI6_SCHSO</name>
<dbReference type="InterPro" id="IPR027291">
    <property type="entry name" value="Glyco_hydro_38_N_sf"/>
</dbReference>
<protein>
    <submittedName>
        <fullName evidence="1">Lectin</fullName>
    </submittedName>
</protein>
<dbReference type="Gene3D" id="3.20.110.10">
    <property type="entry name" value="Glycoside hydrolase 38, N terminal domain"/>
    <property type="match status" value="1"/>
</dbReference>
<reference evidence="1" key="1">
    <citation type="submission" date="2016-06" db="UniProtKB">
        <authorList>
            <consortium name="WormBaseParasite"/>
        </authorList>
    </citation>
    <scope>IDENTIFICATION</scope>
</reference>
<sequence>LKFENVDSPKWRQGWEVTYDLNQWKNRILEVVVLPHSHQDPGGSKIGNTGSSPLQPSSFGVLFGVLDRRALRHL</sequence>
<organism evidence="1">
    <name type="scientific">Schistocephalus solidus</name>
    <name type="common">Tapeworm</name>
    <dbReference type="NCBI Taxonomy" id="70667"/>
    <lineage>
        <taxon>Eukaryota</taxon>
        <taxon>Metazoa</taxon>
        <taxon>Spiralia</taxon>
        <taxon>Lophotrochozoa</taxon>
        <taxon>Platyhelminthes</taxon>
        <taxon>Cestoda</taxon>
        <taxon>Eucestoda</taxon>
        <taxon>Diphyllobothriidea</taxon>
        <taxon>Diphyllobothriidae</taxon>
        <taxon>Schistocephalus</taxon>
    </lineage>
</organism>
<dbReference type="WBParaSite" id="SSLN_0000200201-mRNA-1">
    <property type="protein sequence ID" value="SSLN_0000200201-mRNA-1"/>
    <property type="gene ID" value="SSLN_0000200201"/>
</dbReference>
<accession>A0A183SCI6</accession>
<dbReference type="AlphaFoldDB" id="A0A183SCI6"/>